<dbReference type="Pfam" id="PF14214">
    <property type="entry name" value="Helitron_like_N"/>
    <property type="match status" value="1"/>
</dbReference>
<feature type="domain" description="Helitron helicase-like" evidence="1">
    <location>
        <begin position="86"/>
        <end position="187"/>
    </location>
</feature>
<evidence type="ECO:0000259" key="1">
    <source>
        <dbReference type="Pfam" id="PF14214"/>
    </source>
</evidence>
<dbReference type="WBParaSite" id="SVE_1154600.1">
    <property type="protein sequence ID" value="SVE_1154600.1"/>
    <property type="gene ID" value="SVE_1154600"/>
</dbReference>
<organism evidence="2 3">
    <name type="scientific">Strongyloides venezuelensis</name>
    <name type="common">Threadworm</name>
    <dbReference type="NCBI Taxonomy" id="75913"/>
    <lineage>
        <taxon>Eukaryota</taxon>
        <taxon>Metazoa</taxon>
        <taxon>Ecdysozoa</taxon>
        <taxon>Nematoda</taxon>
        <taxon>Chromadorea</taxon>
        <taxon>Rhabditida</taxon>
        <taxon>Tylenchina</taxon>
        <taxon>Panagrolaimomorpha</taxon>
        <taxon>Strongyloidoidea</taxon>
        <taxon>Strongyloididae</taxon>
        <taxon>Strongyloides</taxon>
    </lineage>
</organism>
<reference evidence="2" key="1">
    <citation type="submission" date="2014-07" db="EMBL/GenBank/DDBJ databases">
        <authorList>
            <person name="Martin A.A"/>
            <person name="De Silva N."/>
        </authorList>
    </citation>
    <scope>NUCLEOTIDE SEQUENCE</scope>
</reference>
<dbReference type="STRING" id="75913.A0A0K0FQ61"/>
<dbReference type="AlphaFoldDB" id="A0A0K0FQ61"/>
<sequence>MLALSYKHFGDYIRDQELKHENENKPMPICKLVLKPLANRNDRVYNLPEITEIAAIFQSKDGEVSDYNVLFCSEQRSLTKLVYYQNLIGVRPSFNPLHHEGLLFQQFVVDAYTAIERDRLNYVIKLNKELKQKINKQIEDLLEDYLIGDEDNEETTKKSERIKFFSKYIGSRRFMHLGYQMVWPLLKSLEN</sequence>
<evidence type="ECO:0000313" key="2">
    <source>
        <dbReference type="Proteomes" id="UP000035680"/>
    </source>
</evidence>
<proteinExistence type="predicted"/>
<dbReference type="Proteomes" id="UP000035680">
    <property type="component" value="Unassembled WGS sequence"/>
</dbReference>
<reference evidence="3" key="2">
    <citation type="submission" date="2015-08" db="UniProtKB">
        <authorList>
            <consortium name="WormBaseParasite"/>
        </authorList>
    </citation>
    <scope>IDENTIFICATION</scope>
</reference>
<evidence type="ECO:0000313" key="3">
    <source>
        <dbReference type="WBParaSite" id="SVE_1154600.1"/>
    </source>
</evidence>
<name>A0A0K0FQ61_STRVS</name>
<protein>
    <submittedName>
        <fullName evidence="3">Helitron_like_N domain-containing protein</fullName>
    </submittedName>
</protein>
<keyword evidence="2" id="KW-1185">Reference proteome</keyword>
<dbReference type="PANTHER" id="PTHR45786:SF74">
    <property type="entry name" value="ATP-DEPENDENT DNA HELICASE"/>
    <property type="match status" value="1"/>
</dbReference>
<dbReference type="PANTHER" id="PTHR45786">
    <property type="entry name" value="DNA BINDING PROTEIN-LIKE"/>
    <property type="match status" value="1"/>
</dbReference>
<dbReference type="InterPro" id="IPR025476">
    <property type="entry name" value="Helitron_helicase-like"/>
</dbReference>
<accession>A0A0K0FQ61</accession>